<reference evidence="1" key="2">
    <citation type="submission" date="2025-08" db="UniProtKB">
        <authorList>
            <consortium name="Ensembl"/>
        </authorList>
    </citation>
    <scope>IDENTIFICATION</scope>
    <source>
        <strain evidence="1">2N</strain>
    </source>
</reference>
<dbReference type="Bgee" id="ENSCPOG00000020929">
    <property type="expression patterns" value="Expressed in liver and 7 other cell types or tissues"/>
</dbReference>
<reference evidence="1" key="3">
    <citation type="submission" date="2025-09" db="UniProtKB">
        <authorList>
            <consortium name="Ensembl"/>
        </authorList>
    </citation>
    <scope>IDENTIFICATION</scope>
    <source>
        <strain evidence="1">2N</strain>
    </source>
</reference>
<dbReference type="EMBL" id="AAKN02030844">
    <property type="status" value="NOT_ANNOTATED_CDS"/>
    <property type="molecule type" value="Genomic_DNA"/>
</dbReference>
<dbReference type="EMBL" id="AAKN02030843">
    <property type="status" value="NOT_ANNOTATED_CDS"/>
    <property type="molecule type" value="Genomic_DNA"/>
</dbReference>
<evidence type="ECO:0000313" key="1">
    <source>
        <dbReference type="Ensembl" id="ENSCPOP00000025580.1"/>
    </source>
</evidence>
<dbReference type="eggNOG" id="KOG4297">
    <property type="taxonomic scope" value="Eukaryota"/>
</dbReference>
<dbReference type="Proteomes" id="UP000005447">
    <property type="component" value="Unassembled WGS sequence"/>
</dbReference>
<dbReference type="GeneTree" id="ENSGT00940000162140"/>
<accession>A0A286XJB5</accession>
<dbReference type="VEuPathDB" id="HostDB:ENSCPOG00000020929"/>
<evidence type="ECO:0000313" key="2">
    <source>
        <dbReference type="Proteomes" id="UP000005447"/>
    </source>
</evidence>
<dbReference type="AlphaFoldDB" id="A0A286XJB5"/>
<proteinExistence type="predicted"/>
<name>A0A286XJB5_CAVPO</name>
<sequence length="83" mass="9489">MQDEDGYITLNIKPQKPAVSSAVTQQNNLQAENENLSGTVQKLARNFCQYIIQQTEEKQKRSAGLLQRKDCFHPLGWIIPPEF</sequence>
<gene>
    <name evidence="1" type="primary">CLEC1B</name>
</gene>
<dbReference type="Ensembl" id="ENSCPOT00000037375.1">
    <property type="protein sequence ID" value="ENSCPOP00000025580.1"/>
    <property type="gene ID" value="ENSCPOG00000020929.2"/>
</dbReference>
<reference evidence="2" key="1">
    <citation type="journal article" date="2011" name="Nature">
        <title>A high-resolution map of human evolutionary constraint using 29 mammals.</title>
        <authorList>
            <person name="Lindblad-Toh K."/>
            <person name="Garber M."/>
            <person name="Zuk O."/>
            <person name="Lin M.F."/>
            <person name="Parker B.J."/>
            <person name="Washietl S."/>
            <person name="Kheradpour P."/>
            <person name="Ernst J."/>
            <person name="Jordan G."/>
            <person name="Mauceli E."/>
            <person name="Ward L.D."/>
            <person name="Lowe C.B."/>
            <person name="Holloway A.K."/>
            <person name="Clamp M."/>
            <person name="Gnerre S."/>
            <person name="Alfoldi J."/>
            <person name="Beal K."/>
            <person name="Chang J."/>
            <person name="Clawson H."/>
            <person name="Cuff J."/>
            <person name="Di Palma F."/>
            <person name="Fitzgerald S."/>
            <person name="Flicek P."/>
            <person name="Guttman M."/>
            <person name="Hubisz M.J."/>
            <person name="Jaffe D.B."/>
            <person name="Jungreis I."/>
            <person name="Kent W.J."/>
            <person name="Kostka D."/>
            <person name="Lara M."/>
            <person name="Martins A.L."/>
            <person name="Massingham T."/>
            <person name="Moltke I."/>
            <person name="Raney B.J."/>
            <person name="Rasmussen M.D."/>
            <person name="Robinson J."/>
            <person name="Stark A."/>
            <person name="Vilella A.J."/>
            <person name="Wen J."/>
            <person name="Xie X."/>
            <person name="Zody M.C."/>
            <person name="Baldwin J."/>
            <person name="Bloom T."/>
            <person name="Chin C.W."/>
            <person name="Heiman D."/>
            <person name="Nicol R."/>
            <person name="Nusbaum C."/>
            <person name="Young S."/>
            <person name="Wilkinson J."/>
            <person name="Worley K.C."/>
            <person name="Kovar C.L."/>
            <person name="Muzny D.M."/>
            <person name="Gibbs R.A."/>
            <person name="Cree A."/>
            <person name="Dihn H.H."/>
            <person name="Fowler G."/>
            <person name="Jhangiani S."/>
            <person name="Joshi V."/>
            <person name="Lee S."/>
            <person name="Lewis L.R."/>
            <person name="Nazareth L.V."/>
            <person name="Okwuonu G."/>
            <person name="Santibanez J."/>
            <person name="Warren W.C."/>
            <person name="Mardis E.R."/>
            <person name="Weinstock G.M."/>
            <person name="Wilson R.K."/>
            <person name="Delehaunty K."/>
            <person name="Dooling D."/>
            <person name="Fronik C."/>
            <person name="Fulton L."/>
            <person name="Fulton B."/>
            <person name="Graves T."/>
            <person name="Minx P."/>
            <person name="Sodergren E."/>
            <person name="Birney E."/>
            <person name="Margulies E.H."/>
            <person name="Herrero J."/>
            <person name="Green E.D."/>
            <person name="Haussler D."/>
            <person name="Siepel A."/>
            <person name="Goldman N."/>
            <person name="Pollard K.S."/>
            <person name="Pedersen J.S."/>
            <person name="Lander E.S."/>
            <person name="Kellis M."/>
        </authorList>
    </citation>
    <scope>NUCLEOTIDE SEQUENCE [LARGE SCALE GENOMIC DNA]</scope>
    <source>
        <strain evidence="2">2N</strain>
    </source>
</reference>
<protein>
    <submittedName>
        <fullName evidence="1">C-type lectin domain family 1 member B</fullName>
    </submittedName>
</protein>
<keyword evidence="2" id="KW-1185">Reference proteome</keyword>
<organism evidence="1 2">
    <name type="scientific">Cavia porcellus</name>
    <name type="common">Guinea pig</name>
    <dbReference type="NCBI Taxonomy" id="10141"/>
    <lineage>
        <taxon>Eukaryota</taxon>
        <taxon>Metazoa</taxon>
        <taxon>Chordata</taxon>
        <taxon>Craniata</taxon>
        <taxon>Vertebrata</taxon>
        <taxon>Euteleostomi</taxon>
        <taxon>Mammalia</taxon>
        <taxon>Eutheria</taxon>
        <taxon>Euarchontoglires</taxon>
        <taxon>Glires</taxon>
        <taxon>Rodentia</taxon>
        <taxon>Hystricomorpha</taxon>
        <taxon>Caviidae</taxon>
        <taxon>Cavia</taxon>
    </lineage>
</organism>